<protein>
    <submittedName>
        <fullName evidence="1">2-amino-4-ketopentanoate thiolase subunit alpha</fullName>
    </submittedName>
</protein>
<dbReference type="RefSeq" id="WP_190615366.1">
    <property type="nucleotide sequence ID" value="NZ_AP018712.1"/>
</dbReference>
<dbReference type="Proteomes" id="UP000516361">
    <property type="component" value="Chromosome"/>
</dbReference>
<dbReference type="NCBIfam" id="NF040739">
    <property type="entry name" value="ornith_OrtA"/>
    <property type="match status" value="1"/>
</dbReference>
<evidence type="ECO:0000313" key="1">
    <source>
        <dbReference type="EMBL" id="BBE30250.1"/>
    </source>
</evidence>
<evidence type="ECO:0000313" key="2">
    <source>
        <dbReference type="Proteomes" id="UP000516361"/>
    </source>
</evidence>
<reference evidence="1 2" key="1">
    <citation type="submission" date="2018-06" db="EMBL/GenBank/DDBJ databases">
        <title>Genome sequencing of Oceanotoga sp. sy52.</title>
        <authorList>
            <person name="Mori K."/>
        </authorList>
    </citation>
    <scope>NUCLEOTIDE SEQUENCE [LARGE SCALE GENOMIC DNA]</scope>
    <source>
        <strain evidence="2">sy52</strain>
    </source>
</reference>
<dbReference type="Pfam" id="PF22010">
    <property type="entry name" value="OrtA"/>
    <property type="match status" value="1"/>
</dbReference>
<organism evidence="1 2">
    <name type="scientific">Tepiditoga spiralis</name>
    <dbReference type="NCBI Taxonomy" id="2108365"/>
    <lineage>
        <taxon>Bacteria</taxon>
        <taxon>Thermotogati</taxon>
        <taxon>Thermotogota</taxon>
        <taxon>Thermotogae</taxon>
        <taxon>Petrotogales</taxon>
        <taxon>Petrotogaceae</taxon>
        <taxon>Tepiditoga</taxon>
    </lineage>
</organism>
<dbReference type="InParanoid" id="A0A7G1G1V5"/>
<gene>
    <name evidence="1" type="primary">ortA</name>
    <name evidence="1" type="ORF">OSSY52_03910</name>
</gene>
<dbReference type="KEGG" id="ocy:OSSY52_03910"/>
<dbReference type="InterPro" id="IPR047755">
    <property type="entry name" value="OrtA"/>
</dbReference>
<keyword evidence="2" id="KW-1185">Reference proteome</keyword>
<dbReference type="EMBL" id="AP018712">
    <property type="protein sequence ID" value="BBE30250.1"/>
    <property type="molecule type" value="Genomic_DNA"/>
</dbReference>
<proteinExistence type="predicted"/>
<sequence>MSAKKGDWVQIHFIALKPEERSPRLPEDTKKVPLEIKIKGFLENDSANIGDIVKIKTNVGRVVEGKLISINPVYEHNFGEPVPELLKISNQLWDILEGDSK</sequence>
<name>A0A7G1G1V5_9BACT</name>
<dbReference type="AlphaFoldDB" id="A0A7G1G1V5"/>
<accession>A0A7G1G1V5</accession>